<protein>
    <recommendedName>
        <fullName evidence="1">RNase H type-1 domain-containing protein</fullName>
    </recommendedName>
</protein>
<dbReference type="Pfam" id="PF13456">
    <property type="entry name" value="RVT_3"/>
    <property type="match status" value="1"/>
</dbReference>
<dbReference type="EMBL" id="JABEZX010000003">
    <property type="protein sequence ID" value="MBA0551870.1"/>
    <property type="molecule type" value="Genomic_DNA"/>
</dbReference>
<sequence>MRLLDTCIAVSAECYQGHGDEDVEHVLLHCCKAQAVRWPANVPADNVTWNDFLLGLLALSNGVAMRRGLVLLRDLSASGMVGVGYASVREGDGLGGDTRSFFVWDNMLAVTSSWLGVVIHDNHGHLVKGLTGFERASFSPRIIEAFAVREALSWLKSWHLGHVIIMLDCMSVVHALTRP</sequence>
<keyword evidence="3" id="KW-1185">Reference proteome</keyword>
<organism evidence="2 3">
    <name type="scientific">Gossypium lobatum</name>
    <dbReference type="NCBI Taxonomy" id="34289"/>
    <lineage>
        <taxon>Eukaryota</taxon>
        <taxon>Viridiplantae</taxon>
        <taxon>Streptophyta</taxon>
        <taxon>Embryophyta</taxon>
        <taxon>Tracheophyta</taxon>
        <taxon>Spermatophyta</taxon>
        <taxon>Magnoliopsida</taxon>
        <taxon>eudicotyledons</taxon>
        <taxon>Gunneridae</taxon>
        <taxon>Pentapetalae</taxon>
        <taxon>rosids</taxon>
        <taxon>malvids</taxon>
        <taxon>Malvales</taxon>
        <taxon>Malvaceae</taxon>
        <taxon>Malvoideae</taxon>
        <taxon>Gossypium</taxon>
    </lineage>
</organism>
<dbReference type="AlphaFoldDB" id="A0A7J8LHK1"/>
<dbReference type="InterPro" id="IPR002156">
    <property type="entry name" value="RNaseH_domain"/>
</dbReference>
<dbReference type="Proteomes" id="UP000593572">
    <property type="component" value="Unassembled WGS sequence"/>
</dbReference>
<feature type="domain" description="RNase H type-1" evidence="1">
    <location>
        <begin position="113"/>
        <end position="178"/>
    </location>
</feature>
<proteinExistence type="predicted"/>
<evidence type="ECO:0000313" key="2">
    <source>
        <dbReference type="EMBL" id="MBA0551870.1"/>
    </source>
</evidence>
<evidence type="ECO:0000313" key="3">
    <source>
        <dbReference type="Proteomes" id="UP000593572"/>
    </source>
</evidence>
<reference evidence="2 3" key="1">
    <citation type="journal article" date="2019" name="Genome Biol. Evol.">
        <title>Insights into the evolution of the New World diploid cottons (Gossypium, subgenus Houzingenia) based on genome sequencing.</title>
        <authorList>
            <person name="Grover C.E."/>
            <person name="Arick M.A. 2nd"/>
            <person name="Thrash A."/>
            <person name="Conover J.L."/>
            <person name="Sanders W.S."/>
            <person name="Peterson D.G."/>
            <person name="Frelichowski J.E."/>
            <person name="Scheffler J.A."/>
            <person name="Scheffler B.E."/>
            <person name="Wendel J.F."/>
        </authorList>
    </citation>
    <scope>NUCLEOTIDE SEQUENCE [LARGE SCALE GENOMIC DNA]</scope>
    <source>
        <strain evidence="2">157</strain>
        <tissue evidence="2">Leaf</tissue>
    </source>
</reference>
<name>A0A7J8LHK1_9ROSI</name>
<dbReference type="GO" id="GO:0004523">
    <property type="term" value="F:RNA-DNA hybrid ribonuclease activity"/>
    <property type="evidence" value="ECO:0007669"/>
    <property type="project" value="InterPro"/>
</dbReference>
<dbReference type="GO" id="GO:0003676">
    <property type="term" value="F:nucleic acid binding"/>
    <property type="evidence" value="ECO:0007669"/>
    <property type="project" value="InterPro"/>
</dbReference>
<accession>A0A7J8LHK1</accession>
<gene>
    <name evidence="2" type="ORF">Golob_022729</name>
</gene>
<comment type="caution">
    <text evidence="2">The sequence shown here is derived from an EMBL/GenBank/DDBJ whole genome shotgun (WGS) entry which is preliminary data.</text>
</comment>
<evidence type="ECO:0000259" key="1">
    <source>
        <dbReference type="Pfam" id="PF13456"/>
    </source>
</evidence>